<keyword evidence="8" id="KW-0472">Membrane</keyword>
<comment type="subcellular location">
    <subcellularLocation>
        <location evidence="2">Cell membrane</location>
        <topology evidence="2">Peripheral membrane protein</topology>
        <orientation evidence="2">Cytoplasmic side</orientation>
    </subcellularLocation>
    <subcellularLocation>
        <location evidence="1">Cytoplasm</location>
        <location evidence="1">Cytoskeleton</location>
    </subcellularLocation>
</comment>
<dbReference type="GO" id="GO:0031410">
    <property type="term" value="C:cytoplasmic vesicle"/>
    <property type="evidence" value="ECO:0007669"/>
    <property type="project" value="Ensembl"/>
</dbReference>
<dbReference type="GO" id="GO:0051017">
    <property type="term" value="P:actin filament bundle assembly"/>
    <property type="evidence" value="ECO:0007669"/>
    <property type="project" value="Ensembl"/>
</dbReference>
<sequence length="725" mass="80641">MSDEGVPEAASPPPPQGQHYFDRFSEDDPEYMRLRNRAADLRQDFNLMEQKKRVTMILQSPSFREELEGLIQEQMKKGNNSSNIWALRQIADFMASTSHAVFPTSSMNFSLMTPINDLHTADSLTLAKGERLMRCKISSVYRLLDLYGWAQLSDTYVTLRVSKEQDHFLISPKGVSCSEVTASSLIKVNILGEVVEKGSSCFPVDTTGFCLHSAIYAARPDVRCIIHLHTPATAAVSAMKWGLLPVSHNALLVGDMAYYDFNGEMEQEADRINLQKCLGPTCKILVLRNHGVVALGDTVEEAFYKVFHLQAACEIQVSALSSAGGVENLILLEQEKHRPHEVGSVQWAGSTFGPMQKSRLGEHEFEALMRMLDNLGYRTGYTYRHPFVQEKTKHKSEVEIPATVTAFVFEEDGAPVPALRQHAQKQQKEKTRWLNTPNTYLRVNVADEVQRSMGSPRPKTTWMKADEVEKSSSGMPIRIENPNQFVPLYTDPQEVLEMRNKIREQNRQDVKSAGPQSQLLAGVIAEKSRSPSTESQLMSKGDADTKDDSEEMVPNPFSQLTDQELEEYKKEVERKKLELDGEKETATEEPSSPVKSAPASPARSPAKEAEAKSPVVSPSKSSEEGAKKTETSKATTEPETTQPEGVVVNGREEEQTAEEILSKGVSQMTTNADTDVDASKDKTESVTSGPMSPDGSPSKSPSKKKKKFRTPSFLKKSKKKEKVES</sequence>
<dbReference type="GO" id="GO:0065003">
    <property type="term" value="P:protein-containing complex assembly"/>
    <property type="evidence" value="ECO:0007669"/>
    <property type="project" value="Ensembl"/>
</dbReference>
<feature type="region of interest" description="Disordered" evidence="11">
    <location>
        <begin position="525"/>
        <end position="725"/>
    </location>
</feature>
<feature type="region of interest" description="Disordered" evidence="11">
    <location>
        <begin position="1"/>
        <end position="20"/>
    </location>
</feature>
<keyword evidence="5" id="KW-0963">Cytoplasm</keyword>
<feature type="compositionally biased region" description="Basic and acidic residues" evidence="11">
    <location>
        <begin position="621"/>
        <end position="631"/>
    </location>
</feature>
<reference evidence="13" key="1">
    <citation type="submission" date="2025-08" db="UniProtKB">
        <authorList>
            <consortium name="Ensembl"/>
        </authorList>
    </citation>
    <scope>IDENTIFICATION</scope>
</reference>
<comment type="similarity">
    <text evidence="3">Belongs to the aldolase class II family. Adducin subfamily.</text>
</comment>
<evidence type="ECO:0000259" key="12">
    <source>
        <dbReference type="SMART" id="SM01007"/>
    </source>
</evidence>
<dbReference type="AlphaFoldDB" id="A0A8C9AA26"/>
<feature type="compositionally biased region" description="Basic and acidic residues" evidence="11">
    <location>
        <begin position="566"/>
        <end position="586"/>
    </location>
</feature>
<dbReference type="GO" id="GO:0008290">
    <property type="term" value="C:F-actin capping protein complex"/>
    <property type="evidence" value="ECO:0007669"/>
    <property type="project" value="Ensembl"/>
</dbReference>
<feature type="compositionally biased region" description="Low complexity" evidence="11">
    <location>
        <begin position="588"/>
        <end position="604"/>
    </location>
</feature>
<keyword evidence="14" id="KW-1185">Reference proteome</keyword>
<feature type="compositionally biased region" description="Basic residues" evidence="11">
    <location>
        <begin position="701"/>
        <end position="725"/>
    </location>
</feature>
<evidence type="ECO:0000256" key="9">
    <source>
        <dbReference type="ARBA" id="ARBA00023203"/>
    </source>
</evidence>
<feature type="compositionally biased region" description="Polar residues" evidence="11">
    <location>
        <begin position="664"/>
        <end position="673"/>
    </location>
</feature>
<dbReference type="CDD" id="cd00398">
    <property type="entry name" value="Aldolase_II"/>
    <property type="match status" value="1"/>
</dbReference>
<evidence type="ECO:0000313" key="14">
    <source>
        <dbReference type="Proteomes" id="UP000694414"/>
    </source>
</evidence>
<evidence type="ECO:0000256" key="6">
    <source>
        <dbReference type="ARBA" id="ARBA00022553"/>
    </source>
</evidence>
<keyword evidence="7" id="KW-0112">Calmodulin-binding</keyword>
<dbReference type="InterPro" id="IPR051017">
    <property type="entry name" value="Aldolase-II_Adducin_sf"/>
</dbReference>
<evidence type="ECO:0000256" key="8">
    <source>
        <dbReference type="ARBA" id="ARBA00023136"/>
    </source>
</evidence>
<evidence type="ECO:0000256" key="7">
    <source>
        <dbReference type="ARBA" id="ARBA00022860"/>
    </source>
</evidence>
<feature type="compositionally biased region" description="Low complexity" evidence="11">
    <location>
        <begin position="632"/>
        <end position="641"/>
    </location>
</feature>
<dbReference type="Proteomes" id="UP000694414">
    <property type="component" value="Unplaced"/>
</dbReference>
<evidence type="ECO:0000256" key="4">
    <source>
        <dbReference type="ARBA" id="ARBA00022475"/>
    </source>
</evidence>
<name>A0A8C9AA26_PROSS</name>
<keyword evidence="4" id="KW-1003">Cell membrane</keyword>
<dbReference type="Ensembl" id="ENSPSMT00000035272.1">
    <property type="protein sequence ID" value="ENSPSMP00000030568.1"/>
    <property type="gene ID" value="ENSPSMG00000021207.1"/>
</dbReference>
<feature type="compositionally biased region" description="Low complexity" evidence="11">
    <location>
        <begin position="688"/>
        <end position="700"/>
    </location>
</feature>
<dbReference type="SMART" id="SM01007">
    <property type="entry name" value="Aldolase_II"/>
    <property type="match status" value="1"/>
</dbReference>
<dbReference type="GO" id="GO:0051016">
    <property type="term" value="P:barbed-end actin filament capping"/>
    <property type="evidence" value="ECO:0007669"/>
    <property type="project" value="Ensembl"/>
</dbReference>
<keyword evidence="10" id="KW-0206">Cytoskeleton</keyword>
<dbReference type="GeneTree" id="ENSGT00940000159299"/>
<dbReference type="PANTHER" id="PTHR10672:SF6">
    <property type="entry name" value="BETA-ADDUCIN"/>
    <property type="match status" value="1"/>
</dbReference>
<feature type="domain" description="Class II aldolase/adducin N-terminal" evidence="12">
    <location>
        <begin position="135"/>
        <end position="317"/>
    </location>
</feature>
<dbReference type="GO" id="GO:0005516">
    <property type="term" value="F:calmodulin binding"/>
    <property type="evidence" value="ECO:0007669"/>
    <property type="project" value="UniProtKB-KW"/>
</dbReference>
<accession>A0A8C9AA26</accession>
<dbReference type="InterPro" id="IPR036409">
    <property type="entry name" value="Aldolase_II/adducin_N_sf"/>
</dbReference>
<evidence type="ECO:0000256" key="5">
    <source>
        <dbReference type="ARBA" id="ARBA00022490"/>
    </source>
</evidence>
<dbReference type="Gene3D" id="3.40.225.10">
    <property type="entry name" value="Class II aldolase/adducin N-terminal domain"/>
    <property type="match status" value="1"/>
</dbReference>
<organism evidence="13 14">
    <name type="scientific">Prolemur simus</name>
    <name type="common">Greater bamboo lemur</name>
    <name type="synonym">Hapalemur simus</name>
    <dbReference type="NCBI Taxonomy" id="1328070"/>
    <lineage>
        <taxon>Eukaryota</taxon>
        <taxon>Metazoa</taxon>
        <taxon>Chordata</taxon>
        <taxon>Craniata</taxon>
        <taxon>Vertebrata</taxon>
        <taxon>Euteleostomi</taxon>
        <taxon>Mammalia</taxon>
        <taxon>Eutheria</taxon>
        <taxon>Euarchontoglires</taxon>
        <taxon>Primates</taxon>
        <taxon>Strepsirrhini</taxon>
        <taxon>Lemuriformes</taxon>
        <taxon>Lemuridae</taxon>
        <taxon>Prolemur</taxon>
    </lineage>
</organism>
<dbReference type="GO" id="GO:0008093">
    <property type="term" value="F:cytoskeletal anchor activity"/>
    <property type="evidence" value="ECO:0007669"/>
    <property type="project" value="Ensembl"/>
</dbReference>
<dbReference type="GO" id="GO:0030507">
    <property type="term" value="F:spectrin binding"/>
    <property type="evidence" value="ECO:0007669"/>
    <property type="project" value="Ensembl"/>
</dbReference>
<evidence type="ECO:0000256" key="2">
    <source>
        <dbReference type="ARBA" id="ARBA00004413"/>
    </source>
</evidence>
<dbReference type="InterPro" id="IPR001303">
    <property type="entry name" value="Aldolase_II/adducin_N"/>
</dbReference>
<dbReference type="GO" id="GO:0042803">
    <property type="term" value="F:protein homodimerization activity"/>
    <property type="evidence" value="ECO:0007669"/>
    <property type="project" value="Ensembl"/>
</dbReference>
<dbReference type="GO" id="GO:0044853">
    <property type="term" value="C:plasma membrane raft"/>
    <property type="evidence" value="ECO:0007669"/>
    <property type="project" value="Ensembl"/>
</dbReference>
<dbReference type="GO" id="GO:0019901">
    <property type="term" value="F:protein kinase binding"/>
    <property type="evidence" value="ECO:0007669"/>
    <property type="project" value="Ensembl"/>
</dbReference>
<dbReference type="GO" id="GO:0046982">
    <property type="term" value="F:protein heterodimerization activity"/>
    <property type="evidence" value="ECO:0007669"/>
    <property type="project" value="Ensembl"/>
</dbReference>
<dbReference type="SUPFAM" id="SSF53639">
    <property type="entry name" value="AraD/HMP-PK domain-like"/>
    <property type="match status" value="1"/>
</dbReference>
<dbReference type="Pfam" id="PF00596">
    <property type="entry name" value="Aldolase_II"/>
    <property type="match status" value="1"/>
</dbReference>
<evidence type="ECO:0000313" key="13">
    <source>
        <dbReference type="Ensembl" id="ENSPSMP00000030568.1"/>
    </source>
</evidence>
<evidence type="ECO:0000256" key="1">
    <source>
        <dbReference type="ARBA" id="ARBA00004245"/>
    </source>
</evidence>
<gene>
    <name evidence="13" type="primary">ADD2</name>
</gene>
<proteinExistence type="inferred from homology"/>
<dbReference type="PANTHER" id="PTHR10672">
    <property type="entry name" value="ADDUCIN"/>
    <property type="match status" value="1"/>
</dbReference>
<dbReference type="GO" id="GO:0014069">
    <property type="term" value="C:postsynaptic density"/>
    <property type="evidence" value="ECO:0007669"/>
    <property type="project" value="TreeGrafter"/>
</dbReference>
<evidence type="ECO:0000256" key="3">
    <source>
        <dbReference type="ARBA" id="ARBA00006274"/>
    </source>
</evidence>
<protein>
    <submittedName>
        <fullName evidence="13">Adducin 2</fullName>
    </submittedName>
</protein>
<evidence type="ECO:0000256" key="11">
    <source>
        <dbReference type="SAM" id="MobiDB-lite"/>
    </source>
</evidence>
<keyword evidence="9" id="KW-0009">Actin-binding</keyword>
<dbReference type="GO" id="GO:0051015">
    <property type="term" value="F:actin filament binding"/>
    <property type="evidence" value="ECO:0007669"/>
    <property type="project" value="Ensembl"/>
</dbReference>
<keyword evidence="6" id="KW-0597">Phosphoprotein</keyword>
<reference evidence="13" key="2">
    <citation type="submission" date="2025-09" db="UniProtKB">
        <authorList>
            <consortium name="Ensembl"/>
        </authorList>
    </citation>
    <scope>IDENTIFICATION</scope>
</reference>
<evidence type="ECO:0000256" key="10">
    <source>
        <dbReference type="ARBA" id="ARBA00023212"/>
    </source>
</evidence>
<dbReference type="GO" id="GO:0050901">
    <property type="term" value="P:leukocyte tethering or rolling"/>
    <property type="evidence" value="ECO:0007669"/>
    <property type="project" value="Ensembl"/>
</dbReference>
<dbReference type="FunFam" id="3.40.225.10:FF:000004">
    <property type="entry name" value="gamma-adducin isoform X1"/>
    <property type="match status" value="1"/>
</dbReference>